<dbReference type="AlphaFoldDB" id="A0A4Q7PK96"/>
<protein>
    <recommendedName>
        <fullName evidence="4">Stage II sporulation protein M</fullName>
    </recommendedName>
</protein>
<name>A0A4Q7PK96_9FIRM</name>
<organism evidence="2 3">
    <name type="scientific">Cuneatibacter caecimuris</name>
    <dbReference type="NCBI Taxonomy" id="1796618"/>
    <lineage>
        <taxon>Bacteria</taxon>
        <taxon>Bacillati</taxon>
        <taxon>Bacillota</taxon>
        <taxon>Clostridia</taxon>
        <taxon>Lachnospirales</taxon>
        <taxon>Lachnospiraceae</taxon>
        <taxon>Cuneatibacter</taxon>
    </lineage>
</organism>
<gene>
    <name evidence="2" type="ORF">EV209_1584</name>
</gene>
<feature type="transmembrane region" description="Helical" evidence="1">
    <location>
        <begin position="109"/>
        <end position="133"/>
    </location>
</feature>
<evidence type="ECO:0000256" key="1">
    <source>
        <dbReference type="SAM" id="Phobius"/>
    </source>
</evidence>
<comment type="caution">
    <text evidence="2">The sequence shown here is derived from an EMBL/GenBank/DDBJ whole genome shotgun (WGS) entry which is preliminary data.</text>
</comment>
<feature type="transmembrane region" description="Helical" evidence="1">
    <location>
        <begin position="153"/>
        <end position="173"/>
    </location>
</feature>
<keyword evidence="3" id="KW-1185">Reference proteome</keyword>
<dbReference type="Proteomes" id="UP000292927">
    <property type="component" value="Unassembled WGS sequence"/>
</dbReference>
<evidence type="ECO:0000313" key="2">
    <source>
        <dbReference type="EMBL" id="RZT01143.1"/>
    </source>
</evidence>
<dbReference type="PROSITE" id="PS51257">
    <property type="entry name" value="PROKAR_LIPOPROTEIN"/>
    <property type="match status" value="1"/>
</dbReference>
<reference evidence="2 3" key="1">
    <citation type="submission" date="2019-02" db="EMBL/GenBank/DDBJ databases">
        <title>Genomic Encyclopedia of Type Strains, Phase IV (KMG-IV): sequencing the most valuable type-strain genomes for metagenomic binning, comparative biology and taxonomic classification.</title>
        <authorList>
            <person name="Goeker M."/>
        </authorList>
    </citation>
    <scope>NUCLEOTIDE SEQUENCE [LARGE SCALE GENOMIC DNA]</scope>
    <source>
        <strain evidence="2 3">DSM 29486</strain>
    </source>
</reference>
<keyword evidence="1" id="KW-0812">Transmembrane</keyword>
<evidence type="ECO:0000313" key="3">
    <source>
        <dbReference type="Proteomes" id="UP000292927"/>
    </source>
</evidence>
<dbReference type="OrthoDB" id="1905143at2"/>
<dbReference type="RefSeq" id="WP_130434763.1">
    <property type="nucleotide sequence ID" value="NZ_SGXF01000002.1"/>
</dbReference>
<accession>A0A4Q7PK96</accession>
<sequence>MYNEKKIPWYWILLCAGLLSGACIANLVQAQGGIGVSLWGDEIQEKLLLVKGVPVSYLKYLAPRRLGGCVLLLLAGQTIFGKIVNGMSAVFMGMCAGFCLGLLAVGKGILAPACFLCMSFPQYLLYLPAGFLLWDTAGRLAPERGRMARGERYWKIAGAVLLTVGGIASETWLNPVIMGIAGKYF</sequence>
<evidence type="ECO:0008006" key="4">
    <source>
        <dbReference type="Google" id="ProtNLM"/>
    </source>
</evidence>
<feature type="transmembrane region" description="Helical" evidence="1">
    <location>
        <begin position="83"/>
        <end position="103"/>
    </location>
</feature>
<proteinExistence type="predicted"/>
<keyword evidence="1" id="KW-1133">Transmembrane helix</keyword>
<dbReference type="EMBL" id="SGXF01000002">
    <property type="protein sequence ID" value="RZT01143.1"/>
    <property type="molecule type" value="Genomic_DNA"/>
</dbReference>
<keyword evidence="1" id="KW-0472">Membrane</keyword>